<accession>A0ABN8PUW1</accession>
<comment type="caution">
    <text evidence="1">The sequence shown here is derived from an EMBL/GenBank/DDBJ whole genome shotgun (WGS) entry which is preliminary data.</text>
</comment>
<sequence>MTDGPIDDTVDTGCDSANAVFAADATESGSSGTGVVDAGVMTDGPIDDTVDTGCDSANAVFAADATESGSSGTGVVYAGVMTDGPIDDTIDTGCDSTNAVFAADATESGSCDVGGAASCVPGNDNSVGGSAIDSICKGTDGTHEVLTDGISDDCDYANDSGFIDDHLCNSIADTNDDGLGATTVNGYVGDRGVSSDIRGGGGTNATVSASTFGECDAKKVAVIKPFPQTYQILEILILKMEVFAEILPHNFHLNFTFLCLFSQELQGQVIRRGEYVGIIRKNFEA</sequence>
<reference evidence="1 2" key="1">
    <citation type="submission" date="2022-05" db="EMBL/GenBank/DDBJ databases">
        <authorList>
            <consortium name="Genoscope - CEA"/>
            <person name="William W."/>
        </authorList>
    </citation>
    <scope>NUCLEOTIDE SEQUENCE [LARGE SCALE GENOMIC DNA]</scope>
</reference>
<name>A0ABN8PUW1_9CNID</name>
<evidence type="ECO:0000313" key="1">
    <source>
        <dbReference type="EMBL" id="CAH3151389.1"/>
    </source>
</evidence>
<organism evidence="1 2">
    <name type="scientific">Porites lobata</name>
    <dbReference type="NCBI Taxonomy" id="104759"/>
    <lineage>
        <taxon>Eukaryota</taxon>
        <taxon>Metazoa</taxon>
        <taxon>Cnidaria</taxon>
        <taxon>Anthozoa</taxon>
        <taxon>Hexacorallia</taxon>
        <taxon>Scleractinia</taxon>
        <taxon>Fungiina</taxon>
        <taxon>Poritidae</taxon>
        <taxon>Porites</taxon>
    </lineage>
</organism>
<gene>
    <name evidence="1" type="ORF">PLOB_00048562</name>
</gene>
<dbReference type="Proteomes" id="UP001159405">
    <property type="component" value="Unassembled WGS sequence"/>
</dbReference>
<protein>
    <submittedName>
        <fullName evidence="1">Uncharacterized protein</fullName>
    </submittedName>
</protein>
<evidence type="ECO:0000313" key="2">
    <source>
        <dbReference type="Proteomes" id="UP001159405"/>
    </source>
</evidence>
<dbReference type="EMBL" id="CALNXK010000091">
    <property type="protein sequence ID" value="CAH3151389.1"/>
    <property type="molecule type" value="Genomic_DNA"/>
</dbReference>
<keyword evidence="2" id="KW-1185">Reference proteome</keyword>
<proteinExistence type="predicted"/>